<dbReference type="OrthoDB" id="9810297at2"/>
<dbReference type="SUPFAM" id="SSF53335">
    <property type="entry name" value="S-adenosyl-L-methionine-dependent methyltransferases"/>
    <property type="match status" value="1"/>
</dbReference>
<dbReference type="InterPro" id="IPR006027">
    <property type="entry name" value="NusB_RsmB_TIM44"/>
</dbReference>
<proteinExistence type="inferred from homology"/>
<evidence type="ECO:0000256" key="1">
    <source>
        <dbReference type="ARBA" id="ARBA00002724"/>
    </source>
</evidence>
<feature type="binding site" evidence="14">
    <location>
        <position position="307"/>
    </location>
    <ligand>
        <name>S-adenosyl-L-methionine</name>
        <dbReference type="ChEBI" id="CHEBI:59789"/>
    </ligand>
</feature>
<dbReference type="Pfam" id="PF01189">
    <property type="entry name" value="Methyltr_RsmB-F"/>
    <property type="match status" value="1"/>
</dbReference>
<name>A0A1A9MF62_9XANT</name>
<evidence type="ECO:0000313" key="16">
    <source>
        <dbReference type="EMBL" id="MEA5124762.1"/>
    </source>
</evidence>
<dbReference type="Proteomes" id="UP001303614">
    <property type="component" value="Unassembled WGS sequence"/>
</dbReference>
<feature type="active site" description="Nucleophile" evidence="14">
    <location>
        <position position="379"/>
    </location>
</feature>
<evidence type="ECO:0000256" key="11">
    <source>
        <dbReference type="ARBA" id="ARBA00030399"/>
    </source>
</evidence>
<protein>
    <recommendedName>
        <fullName evidence="4">16S rRNA (cytosine(967)-C(5))-methyltransferase</fullName>
        <ecNumber evidence="4">2.1.1.176</ecNumber>
    </recommendedName>
    <alternativeName>
        <fullName evidence="11">16S rRNA m5C967 methyltransferase</fullName>
    </alternativeName>
    <alternativeName>
        <fullName evidence="12">rRNA (cytosine-C(5)-)-methyltransferase RsmB</fullName>
    </alternativeName>
</protein>
<feature type="binding site" evidence="14">
    <location>
        <position position="326"/>
    </location>
    <ligand>
        <name>S-adenosyl-L-methionine</name>
        <dbReference type="ChEBI" id="CHEBI:59789"/>
    </ligand>
</feature>
<dbReference type="AlphaFoldDB" id="A0A1A9MF62"/>
<dbReference type="GO" id="GO:0003723">
    <property type="term" value="F:RNA binding"/>
    <property type="evidence" value="ECO:0007669"/>
    <property type="project" value="UniProtKB-UniRule"/>
</dbReference>
<dbReference type="Pfam" id="PF01029">
    <property type="entry name" value="NusB"/>
    <property type="match status" value="1"/>
</dbReference>
<evidence type="ECO:0000313" key="17">
    <source>
        <dbReference type="EMBL" id="OAG68476.1"/>
    </source>
</evidence>
<comment type="subcellular location">
    <subcellularLocation>
        <location evidence="2">Cytoplasm</location>
    </subcellularLocation>
</comment>
<evidence type="ECO:0000313" key="19">
    <source>
        <dbReference type="Proteomes" id="UP001303614"/>
    </source>
</evidence>
<dbReference type="EMBL" id="LXNG01000008">
    <property type="protein sequence ID" value="OAG68476.1"/>
    <property type="molecule type" value="Genomic_DNA"/>
</dbReference>
<feature type="domain" description="SAM-dependent MTase RsmB/NOP-type" evidence="15">
    <location>
        <begin position="164"/>
        <end position="437"/>
    </location>
</feature>
<dbReference type="InterPro" id="IPR004573">
    <property type="entry name" value="rRNA_ssu_MeTfrase_B"/>
</dbReference>
<evidence type="ECO:0000313" key="18">
    <source>
        <dbReference type="Proteomes" id="UP000077659"/>
    </source>
</evidence>
<evidence type="ECO:0000256" key="13">
    <source>
        <dbReference type="ARBA" id="ARBA00047283"/>
    </source>
</evidence>
<evidence type="ECO:0000256" key="8">
    <source>
        <dbReference type="ARBA" id="ARBA00022679"/>
    </source>
</evidence>
<dbReference type="InterPro" id="IPR018314">
    <property type="entry name" value="RsmB/NOL1/NOP2-like_CS"/>
</dbReference>
<dbReference type="SUPFAM" id="SSF48013">
    <property type="entry name" value="NusB-like"/>
    <property type="match status" value="1"/>
</dbReference>
<gene>
    <name evidence="16" type="primary">rsmB</name>
    <name evidence="17" type="ORF">A7D17_13330</name>
    <name evidence="16" type="ORF">VB146_13020</name>
</gene>
<reference evidence="17 18" key="1">
    <citation type="submission" date="2016-05" db="EMBL/GenBank/DDBJ databases">
        <title>Pathogenic, phenotypic and molecular characterisation of Xanthomonas nasturtii sp. nov. and Xanthomonas floridensis sp. nov., new species of Xanthomonas associated with watercress production in Florida.</title>
        <authorList>
            <person name="Vicente J.G."/>
            <person name="Rothwell S."/>
            <person name="Holub E.B."/>
            <person name="Studholme D.J."/>
        </authorList>
    </citation>
    <scope>NUCLEOTIDE SEQUENCE [LARGE SCALE GENOMIC DNA]</scope>
    <source>
        <strain evidence="17 18">WHRI 8848</strain>
    </source>
</reference>
<keyword evidence="10 14" id="KW-0694">RNA-binding</keyword>
<feature type="binding site" evidence="14">
    <location>
        <position position="279"/>
    </location>
    <ligand>
        <name>S-adenosyl-L-methionine</name>
        <dbReference type="ChEBI" id="CHEBI:59789"/>
    </ligand>
</feature>
<keyword evidence="9 14" id="KW-0949">S-adenosyl-L-methionine</keyword>
<sequence length="438" mass="46938">MATDTAAAGVASRLVAANVLTAVFDQGRSLKAELAAALPGVADPRDRALVEAICFAVLRRRPAYDVALRQWMERPLPPRDAELKALLMAGFAQLDVLQLPAHAALSATVDACRALGRPRQAGMVNAILRRAQREGFPAVSDDAGWPSWLRKQLRADWGEQAEAIFVASAQMAPMWLRVHRGRTDPAAYVARLAEAGISAQTDAVLPDAVRLQGAVPVSQLPGFADGDVSVQDGSAQQVADALTLTLAPSARVLDACAAPGGKAAHLLERHPGLQLTALDVDARRLERVQQTLRRTVPTAQVSLHAADAADPAAWWDGQPFDAVLLDAPCSATGVVRRQPDVLLHRRADDIDALCALQARLLDTTWRTLRPGGQLLYTTCSLLARENQAQVQAFLQRSPDAQVQPLGAHFGHAAGPGRQRFPGEQHCDGFFYALLLKAS</sequence>
<keyword evidence="5" id="KW-0963">Cytoplasm</keyword>
<evidence type="ECO:0000256" key="3">
    <source>
        <dbReference type="ARBA" id="ARBA00007494"/>
    </source>
</evidence>
<dbReference type="EMBL" id="JAYFSO010000015">
    <property type="protein sequence ID" value="MEA5124762.1"/>
    <property type="molecule type" value="Genomic_DNA"/>
</dbReference>
<dbReference type="GO" id="GO:0070475">
    <property type="term" value="P:rRNA base methylation"/>
    <property type="evidence" value="ECO:0007669"/>
    <property type="project" value="TreeGrafter"/>
</dbReference>
<dbReference type="PANTHER" id="PTHR22807">
    <property type="entry name" value="NOP2 YEAST -RELATED NOL1/NOP2/FMU SUN DOMAIN-CONTAINING"/>
    <property type="match status" value="1"/>
</dbReference>
<dbReference type="RefSeq" id="WP_064508129.1">
    <property type="nucleotide sequence ID" value="NZ_JAYFSN010000013.1"/>
</dbReference>
<evidence type="ECO:0000256" key="10">
    <source>
        <dbReference type="ARBA" id="ARBA00022884"/>
    </source>
</evidence>
<dbReference type="Gene3D" id="3.40.50.150">
    <property type="entry name" value="Vaccinia Virus protein VP39"/>
    <property type="match status" value="1"/>
</dbReference>
<dbReference type="InterPro" id="IPR049560">
    <property type="entry name" value="MeTrfase_RsmB-F_NOP2_cat"/>
</dbReference>
<accession>A0A1A9MF62</accession>
<dbReference type="PRINTS" id="PR02008">
    <property type="entry name" value="RCMTFAMILY"/>
</dbReference>
<dbReference type="InterPro" id="IPR054728">
    <property type="entry name" value="RsmB-like_ferredoxin"/>
</dbReference>
<keyword evidence="7 14" id="KW-0489">Methyltransferase</keyword>
<dbReference type="Pfam" id="PF22458">
    <property type="entry name" value="RsmF-B_ferredox"/>
    <property type="match status" value="1"/>
</dbReference>
<dbReference type="FunFam" id="3.30.70.1170:FF:000002">
    <property type="entry name" value="Ribosomal RNA small subunit methyltransferase B"/>
    <property type="match status" value="1"/>
</dbReference>
<dbReference type="InterPro" id="IPR023267">
    <property type="entry name" value="RCMT"/>
</dbReference>
<keyword evidence="19" id="KW-1185">Reference proteome</keyword>
<dbReference type="EC" id="2.1.1.176" evidence="4"/>
<evidence type="ECO:0000256" key="4">
    <source>
        <dbReference type="ARBA" id="ARBA00012140"/>
    </source>
</evidence>
<dbReference type="GO" id="GO:0005829">
    <property type="term" value="C:cytosol"/>
    <property type="evidence" value="ECO:0007669"/>
    <property type="project" value="TreeGrafter"/>
</dbReference>
<dbReference type="GO" id="GO:0006355">
    <property type="term" value="P:regulation of DNA-templated transcription"/>
    <property type="evidence" value="ECO:0007669"/>
    <property type="project" value="InterPro"/>
</dbReference>
<keyword evidence="8 14" id="KW-0808">Transferase</keyword>
<evidence type="ECO:0000256" key="7">
    <source>
        <dbReference type="ARBA" id="ARBA00022603"/>
    </source>
</evidence>
<dbReference type="PROSITE" id="PS51686">
    <property type="entry name" value="SAM_MT_RSMB_NOP"/>
    <property type="match status" value="1"/>
</dbReference>
<dbReference type="CDD" id="cd02440">
    <property type="entry name" value="AdoMet_MTases"/>
    <property type="match status" value="1"/>
</dbReference>
<feature type="binding site" evidence="14">
    <location>
        <begin position="256"/>
        <end position="262"/>
    </location>
    <ligand>
        <name>S-adenosyl-L-methionine</name>
        <dbReference type="ChEBI" id="CHEBI:59789"/>
    </ligand>
</feature>
<dbReference type="InterPro" id="IPR001678">
    <property type="entry name" value="MeTrfase_RsmB-F_NOP2_dom"/>
</dbReference>
<evidence type="ECO:0000259" key="15">
    <source>
        <dbReference type="PROSITE" id="PS51686"/>
    </source>
</evidence>
<dbReference type="Gene3D" id="3.30.70.1170">
    <property type="entry name" value="Sun protein, domain 3"/>
    <property type="match status" value="1"/>
</dbReference>
<comment type="catalytic activity">
    <reaction evidence="13">
        <text>cytidine(967) in 16S rRNA + S-adenosyl-L-methionine = 5-methylcytidine(967) in 16S rRNA + S-adenosyl-L-homocysteine + H(+)</text>
        <dbReference type="Rhea" id="RHEA:42748"/>
        <dbReference type="Rhea" id="RHEA-COMP:10219"/>
        <dbReference type="Rhea" id="RHEA-COMP:10220"/>
        <dbReference type="ChEBI" id="CHEBI:15378"/>
        <dbReference type="ChEBI" id="CHEBI:57856"/>
        <dbReference type="ChEBI" id="CHEBI:59789"/>
        <dbReference type="ChEBI" id="CHEBI:74483"/>
        <dbReference type="ChEBI" id="CHEBI:82748"/>
        <dbReference type="EC" id="2.1.1.176"/>
    </reaction>
</comment>
<dbReference type="PANTHER" id="PTHR22807:SF61">
    <property type="entry name" value="NOL1_NOP2_SUN FAMILY PROTEIN _ ANTITERMINATION NUSB DOMAIN-CONTAINING PROTEIN"/>
    <property type="match status" value="1"/>
</dbReference>
<dbReference type="Proteomes" id="UP000077659">
    <property type="component" value="Unassembled WGS sequence"/>
</dbReference>
<dbReference type="InterPro" id="IPR035926">
    <property type="entry name" value="NusB-like_sf"/>
</dbReference>
<dbReference type="FunFam" id="3.40.50.150:FF:000022">
    <property type="entry name" value="Ribosomal RNA small subunit methyltransferase B"/>
    <property type="match status" value="1"/>
</dbReference>
<dbReference type="NCBIfam" id="NF008149">
    <property type="entry name" value="PRK10901.1"/>
    <property type="match status" value="1"/>
</dbReference>
<evidence type="ECO:0000256" key="2">
    <source>
        <dbReference type="ARBA" id="ARBA00004496"/>
    </source>
</evidence>
<organism evidence="17 18">
    <name type="scientific">Xanthomonas floridensis</name>
    <dbReference type="NCBI Taxonomy" id="1843580"/>
    <lineage>
        <taxon>Bacteria</taxon>
        <taxon>Pseudomonadati</taxon>
        <taxon>Pseudomonadota</taxon>
        <taxon>Gammaproteobacteria</taxon>
        <taxon>Lysobacterales</taxon>
        <taxon>Lysobacteraceae</taxon>
        <taxon>Xanthomonas</taxon>
    </lineage>
</organism>
<comment type="similarity">
    <text evidence="3 14">Belongs to the class I-like SAM-binding methyltransferase superfamily. RsmB/NOP family.</text>
</comment>
<evidence type="ECO:0000256" key="14">
    <source>
        <dbReference type="PROSITE-ProRule" id="PRU01023"/>
    </source>
</evidence>
<keyword evidence="6" id="KW-0698">rRNA processing</keyword>
<dbReference type="PROSITE" id="PS01153">
    <property type="entry name" value="NOL1_NOP2_SUN"/>
    <property type="match status" value="1"/>
</dbReference>
<dbReference type="Gene3D" id="1.10.940.10">
    <property type="entry name" value="NusB-like"/>
    <property type="match status" value="1"/>
</dbReference>
<evidence type="ECO:0000256" key="5">
    <source>
        <dbReference type="ARBA" id="ARBA00022490"/>
    </source>
</evidence>
<dbReference type="NCBIfam" id="TIGR00563">
    <property type="entry name" value="rsmB"/>
    <property type="match status" value="1"/>
</dbReference>
<dbReference type="GO" id="GO:0009383">
    <property type="term" value="F:rRNA (cytosine-C5-)-methyltransferase activity"/>
    <property type="evidence" value="ECO:0007669"/>
    <property type="project" value="TreeGrafter"/>
</dbReference>
<evidence type="ECO:0000256" key="6">
    <source>
        <dbReference type="ARBA" id="ARBA00022552"/>
    </source>
</evidence>
<comment type="function">
    <text evidence="1">Specifically methylates the cytosine at position 967 (m5C967) of 16S rRNA.</text>
</comment>
<reference evidence="16 19" key="2">
    <citation type="submission" date="2023-12" db="EMBL/GenBank/DDBJ databases">
        <title>Genome sequencing of Xanthomonas floridensis.</title>
        <authorList>
            <person name="Greer S."/>
            <person name="Harrison J."/>
            <person name="Grant M."/>
            <person name="Vicente J."/>
            <person name="Studholme D."/>
        </authorList>
    </citation>
    <scope>NUCLEOTIDE SEQUENCE [LARGE SCALE GENOMIC DNA]</scope>
    <source>
        <strain evidence="16 19">WHRI 8848</strain>
    </source>
</reference>
<dbReference type="STRING" id="1843580.A7D17_13330"/>
<evidence type="ECO:0000256" key="9">
    <source>
        <dbReference type="ARBA" id="ARBA00022691"/>
    </source>
</evidence>
<evidence type="ECO:0000256" key="12">
    <source>
        <dbReference type="ARBA" id="ARBA00031088"/>
    </source>
</evidence>
<comment type="caution">
    <text evidence="17">The sequence shown here is derived from an EMBL/GenBank/DDBJ whole genome shotgun (WGS) entry which is preliminary data.</text>
</comment>
<dbReference type="InterPro" id="IPR029063">
    <property type="entry name" value="SAM-dependent_MTases_sf"/>
</dbReference>